<dbReference type="OrthoDB" id="5314997at2759"/>
<evidence type="ECO:0000313" key="3">
    <source>
        <dbReference type="Proteomes" id="UP000799753"/>
    </source>
</evidence>
<evidence type="ECO:0000313" key="2">
    <source>
        <dbReference type="EMBL" id="KAF2637780.1"/>
    </source>
</evidence>
<accession>A0A6A6RR01</accession>
<dbReference type="Proteomes" id="UP000799753">
    <property type="component" value="Unassembled WGS sequence"/>
</dbReference>
<keyword evidence="3" id="KW-1185">Reference proteome</keyword>
<evidence type="ECO:0000259" key="1">
    <source>
        <dbReference type="Pfam" id="PF20150"/>
    </source>
</evidence>
<feature type="non-terminal residue" evidence="2">
    <location>
        <position position="1"/>
    </location>
</feature>
<protein>
    <recommendedName>
        <fullName evidence="1">2EXR domain-containing protein</fullName>
    </recommendedName>
</protein>
<proteinExistence type="predicted"/>
<name>A0A6A6RR01_9PLEO</name>
<gene>
    <name evidence="2" type="ORF">P280DRAFT_367745</name>
</gene>
<dbReference type="Pfam" id="PF20150">
    <property type="entry name" value="2EXR"/>
    <property type="match status" value="1"/>
</dbReference>
<dbReference type="InterPro" id="IPR045518">
    <property type="entry name" value="2EXR"/>
</dbReference>
<reference evidence="2" key="1">
    <citation type="journal article" date="2020" name="Stud. Mycol.">
        <title>101 Dothideomycetes genomes: a test case for predicting lifestyles and emergence of pathogens.</title>
        <authorList>
            <person name="Haridas S."/>
            <person name="Albert R."/>
            <person name="Binder M."/>
            <person name="Bloem J."/>
            <person name="Labutti K."/>
            <person name="Salamov A."/>
            <person name="Andreopoulos B."/>
            <person name="Baker S."/>
            <person name="Barry K."/>
            <person name="Bills G."/>
            <person name="Bluhm B."/>
            <person name="Cannon C."/>
            <person name="Castanera R."/>
            <person name="Culley D."/>
            <person name="Daum C."/>
            <person name="Ezra D."/>
            <person name="Gonzalez J."/>
            <person name="Henrissat B."/>
            <person name="Kuo A."/>
            <person name="Liang C."/>
            <person name="Lipzen A."/>
            <person name="Lutzoni F."/>
            <person name="Magnuson J."/>
            <person name="Mondo S."/>
            <person name="Nolan M."/>
            <person name="Ohm R."/>
            <person name="Pangilinan J."/>
            <person name="Park H.-J."/>
            <person name="Ramirez L."/>
            <person name="Alfaro M."/>
            <person name="Sun H."/>
            <person name="Tritt A."/>
            <person name="Yoshinaga Y."/>
            <person name="Zwiers L.-H."/>
            <person name="Turgeon B."/>
            <person name="Goodwin S."/>
            <person name="Spatafora J."/>
            <person name="Crous P."/>
            <person name="Grigoriev I."/>
        </authorList>
    </citation>
    <scope>NUCLEOTIDE SEQUENCE</scope>
    <source>
        <strain evidence="2">CBS 473.64</strain>
    </source>
</reference>
<dbReference type="AlphaFoldDB" id="A0A6A6RR01"/>
<feature type="non-terminal residue" evidence="2">
    <location>
        <position position="108"/>
    </location>
</feature>
<organism evidence="2 3">
    <name type="scientific">Massarina eburnea CBS 473.64</name>
    <dbReference type="NCBI Taxonomy" id="1395130"/>
    <lineage>
        <taxon>Eukaryota</taxon>
        <taxon>Fungi</taxon>
        <taxon>Dikarya</taxon>
        <taxon>Ascomycota</taxon>
        <taxon>Pezizomycotina</taxon>
        <taxon>Dothideomycetes</taxon>
        <taxon>Pleosporomycetidae</taxon>
        <taxon>Pleosporales</taxon>
        <taxon>Massarineae</taxon>
        <taxon>Massarinaceae</taxon>
        <taxon>Massarina</taxon>
    </lineage>
</organism>
<feature type="domain" description="2EXR" evidence="1">
    <location>
        <begin position="2"/>
        <end position="89"/>
    </location>
</feature>
<dbReference type="EMBL" id="MU006792">
    <property type="protein sequence ID" value="KAF2637780.1"/>
    <property type="molecule type" value="Genomic_DNA"/>
</dbReference>
<sequence length="108" mass="12342">FRFLDLPTELRVMIYEFLPYQTIHHTLNIPTATTSNPNSKKQDPTQITLVSKGIPVQLLATCKKIRNEAQKYLEPKLSQLKTQTPRIIVDAQDISCLCDNDGILSRLF</sequence>